<gene>
    <name evidence="2" type="ORF">FB566_1701</name>
</gene>
<comment type="caution">
    <text evidence="2">The sequence shown here is derived from an EMBL/GenBank/DDBJ whole genome shotgun (WGS) entry which is preliminary data.</text>
</comment>
<accession>A0A543AUD9</accession>
<sequence length="151" mass="16864">MAPVGKMGRIMTFMEHSPRILQDRIRALGLPELVALIAVDGGATVHPELWYRAEAVGDPAWSIVRVSGRDDLTPLWACDTTTAFACDDGTFLEWDAEEDAPWRTFPDFEGLVRSLLTDLYEDEESEASRQAIARAMLPGRSTDRALEPEDR</sequence>
<feature type="region of interest" description="Disordered" evidence="1">
    <location>
        <begin position="130"/>
        <end position="151"/>
    </location>
</feature>
<feature type="compositionally biased region" description="Basic and acidic residues" evidence="1">
    <location>
        <begin position="141"/>
        <end position="151"/>
    </location>
</feature>
<evidence type="ECO:0000313" key="2">
    <source>
        <dbReference type="EMBL" id="TQL76180.1"/>
    </source>
</evidence>
<organism evidence="2 3">
    <name type="scientific">Stackebrandtia endophytica</name>
    <dbReference type="NCBI Taxonomy" id="1496996"/>
    <lineage>
        <taxon>Bacteria</taxon>
        <taxon>Bacillati</taxon>
        <taxon>Actinomycetota</taxon>
        <taxon>Actinomycetes</taxon>
        <taxon>Glycomycetales</taxon>
        <taxon>Glycomycetaceae</taxon>
        <taxon>Stackebrandtia</taxon>
    </lineage>
</organism>
<protein>
    <submittedName>
        <fullName evidence="2">Uncharacterized protein</fullName>
    </submittedName>
</protein>
<dbReference type="AlphaFoldDB" id="A0A543AUD9"/>
<dbReference type="EMBL" id="VFOW01000001">
    <property type="protein sequence ID" value="TQL76180.1"/>
    <property type="molecule type" value="Genomic_DNA"/>
</dbReference>
<dbReference type="InParanoid" id="A0A543AUD9"/>
<evidence type="ECO:0000313" key="3">
    <source>
        <dbReference type="Proteomes" id="UP000317043"/>
    </source>
</evidence>
<evidence type="ECO:0000256" key="1">
    <source>
        <dbReference type="SAM" id="MobiDB-lite"/>
    </source>
</evidence>
<reference evidence="2 3" key="1">
    <citation type="submission" date="2019-06" db="EMBL/GenBank/DDBJ databases">
        <title>Sequencing the genomes of 1000 actinobacteria strains.</title>
        <authorList>
            <person name="Klenk H.-P."/>
        </authorList>
    </citation>
    <scope>NUCLEOTIDE SEQUENCE [LARGE SCALE GENOMIC DNA]</scope>
    <source>
        <strain evidence="2 3">DSM 45928</strain>
    </source>
</reference>
<dbReference type="Proteomes" id="UP000317043">
    <property type="component" value="Unassembled WGS sequence"/>
</dbReference>
<name>A0A543AUD9_9ACTN</name>
<proteinExistence type="predicted"/>
<keyword evidence="3" id="KW-1185">Reference proteome</keyword>